<reference evidence="1 2" key="2">
    <citation type="journal article" date="2022" name="Mol. Ecol. Resour.">
        <title>The genomes of chicory, endive, great burdock and yacon provide insights into Asteraceae paleo-polyploidization history and plant inulin production.</title>
        <authorList>
            <person name="Fan W."/>
            <person name="Wang S."/>
            <person name="Wang H."/>
            <person name="Wang A."/>
            <person name="Jiang F."/>
            <person name="Liu H."/>
            <person name="Zhao H."/>
            <person name="Xu D."/>
            <person name="Zhang Y."/>
        </authorList>
    </citation>
    <scope>NUCLEOTIDE SEQUENCE [LARGE SCALE GENOMIC DNA]</scope>
    <source>
        <strain evidence="2">cv. Punajuju</strain>
        <tissue evidence="1">Leaves</tissue>
    </source>
</reference>
<keyword evidence="2" id="KW-1185">Reference proteome</keyword>
<protein>
    <submittedName>
        <fullName evidence="1">Uncharacterized protein</fullName>
    </submittedName>
</protein>
<evidence type="ECO:0000313" key="1">
    <source>
        <dbReference type="EMBL" id="KAI3766506.1"/>
    </source>
</evidence>
<dbReference type="EMBL" id="CM042011">
    <property type="protein sequence ID" value="KAI3766506.1"/>
    <property type="molecule type" value="Genomic_DNA"/>
</dbReference>
<sequence>MFTPTIPILRCIPKKNLTIASVFSGQTRCRGLRLQLRRCRPSTSGHAIREFRPSCSCDRDFRRCYSDFRASLHGKDLNRFWSNIEGYNGPILVLISATLEDHIVG</sequence>
<organism evidence="1 2">
    <name type="scientific">Cichorium intybus</name>
    <name type="common">Chicory</name>
    <dbReference type="NCBI Taxonomy" id="13427"/>
    <lineage>
        <taxon>Eukaryota</taxon>
        <taxon>Viridiplantae</taxon>
        <taxon>Streptophyta</taxon>
        <taxon>Embryophyta</taxon>
        <taxon>Tracheophyta</taxon>
        <taxon>Spermatophyta</taxon>
        <taxon>Magnoliopsida</taxon>
        <taxon>eudicotyledons</taxon>
        <taxon>Gunneridae</taxon>
        <taxon>Pentapetalae</taxon>
        <taxon>asterids</taxon>
        <taxon>campanulids</taxon>
        <taxon>Asterales</taxon>
        <taxon>Asteraceae</taxon>
        <taxon>Cichorioideae</taxon>
        <taxon>Cichorieae</taxon>
        <taxon>Cichoriinae</taxon>
        <taxon>Cichorium</taxon>
    </lineage>
</organism>
<dbReference type="Proteomes" id="UP001055811">
    <property type="component" value="Linkage Group LG03"/>
</dbReference>
<gene>
    <name evidence="1" type="ORF">L2E82_16569</name>
</gene>
<comment type="caution">
    <text evidence="1">The sequence shown here is derived from an EMBL/GenBank/DDBJ whole genome shotgun (WGS) entry which is preliminary data.</text>
</comment>
<name>A0ACB9F6D5_CICIN</name>
<proteinExistence type="predicted"/>
<evidence type="ECO:0000313" key="2">
    <source>
        <dbReference type="Proteomes" id="UP001055811"/>
    </source>
</evidence>
<accession>A0ACB9F6D5</accession>
<reference evidence="2" key="1">
    <citation type="journal article" date="2022" name="Mol. Ecol. Resour.">
        <title>The genomes of chicory, endive, great burdock and yacon provide insights into Asteraceae palaeo-polyploidization history and plant inulin production.</title>
        <authorList>
            <person name="Fan W."/>
            <person name="Wang S."/>
            <person name="Wang H."/>
            <person name="Wang A."/>
            <person name="Jiang F."/>
            <person name="Liu H."/>
            <person name="Zhao H."/>
            <person name="Xu D."/>
            <person name="Zhang Y."/>
        </authorList>
    </citation>
    <scope>NUCLEOTIDE SEQUENCE [LARGE SCALE GENOMIC DNA]</scope>
    <source>
        <strain evidence="2">cv. Punajuju</strain>
    </source>
</reference>